<reference evidence="3" key="1">
    <citation type="submission" date="2022-11" db="UniProtKB">
        <authorList>
            <consortium name="WormBaseParasite"/>
        </authorList>
    </citation>
    <scope>IDENTIFICATION</scope>
</reference>
<proteinExistence type="predicted"/>
<sequence>MPNSRSNRVTFLFEIILSSSLDSFSATGPWLQSLGIDLQMGEQDEEIDRSTQTSAHYPTKIVVKESKIDVVESAIQTEIEQRRMSGVKSANTSNNMERIVVKHVEIFQINYAMIRVFRQPSQVRIMLKIQSTDLTVKHLFYSVKIYLLFNFLENAFAHTQKSRRSSATTVKSRSIRATTVNYNDDVHKKFPAPDQNSTKNATSYSTSSLPASWTSKTFSNDCVGSSRGQKPPWKLAYPEYKLSWMP</sequence>
<dbReference type="Proteomes" id="UP000887565">
    <property type="component" value="Unplaced"/>
</dbReference>
<feature type="region of interest" description="Disordered" evidence="1">
    <location>
        <begin position="186"/>
        <end position="211"/>
    </location>
</feature>
<dbReference type="AlphaFoldDB" id="A0A915ILE8"/>
<accession>A0A915ILE8</accession>
<evidence type="ECO:0000313" key="2">
    <source>
        <dbReference type="Proteomes" id="UP000887565"/>
    </source>
</evidence>
<protein>
    <submittedName>
        <fullName evidence="3">Uncharacterized protein</fullName>
    </submittedName>
</protein>
<evidence type="ECO:0000256" key="1">
    <source>
        <dbReference type="SAM" id="MobiDB-lite"/>
    </source>
</evidence>
<organism evidence="2 3">
    <name type="scientific">Romanomermis culicivorax</name>
    <name type="common">Nematode worm</name>
    <dbReference type="NCBI Taxonomy" id="13658"/>
    <lineage>
        <taxon>Eukaryota</taxon>
        <taxon>Metazoa</taxon>
        <taxon>Ecdysozoa</taxon>
        <taxon>Nematoda</taxon>
        <taxon>Enoplea</taxon>
        <taxon>Dorylaimia</taxon>
        <taxon>Mermithida</taxon>
        <taxon>Mermithoidea</taxon>
        <taxon>Mermithidae</taxon>
        <taxon>Romanomermis</taxon>
    </lineage>
</organism>
<evidence type="ECO:0000313" key="3">
    <source>
        <dbReference type="WBParaSite" id="nRc.2.0.1.t14253-RA"/>
    </source>
</evidence>
<dbReference type="WBParaSite" id="nRc.2.0.1.t14253-RA">
    <property type="protein sequence ID" value="nRc.2.0.1.t14253-RA"/>
    <property type="gene ID" value="nRc.2.0.1.g14253"/>
</dbReference>
<name>A0A915ILE8_ROMCU</name>
<feature type="compositionally biased region" description="Polar residues" evidence="1">
    <location>
        <begin position="194"/>
        <end position="211"/>
    </location>
</feature>
<keyword evidence="2" id="KW-1185">Reference proteome</keyword>